<feature type="transmembrane region" description="Helical" evidence="5">
    <location>
        <begin position="80"/>
        <end position="100"/>
    </location>
</feature>
<dbReference type="AlphaFoldDB" id="A0A183TKB2"/>
<keyword evidence="3 5" id="KW-1133">Transmembrane helix</keyword>
<dbReference type="GO" id="GO:0016020">
    <property type="term" value="C:membrane"/>
    <property type="evidence" value="ECO:0007669"/>
    <property type="project" value="UniProtKB-SubCell"/>
</dbReference>
<evidence type="ECO:0000313" key="6">
    <source>
        <dbReference type="WBParaSite" id="SSLN_0001755701-mRNA-1"/>
    </source>
</evidence>
<reference evidence="6" key="1">
    <citation type="submission" date="2016-06" db="UniProtKB">
        <authorList>
            <consortium name="WormBaseParasite"/>
        </authorList>
    </citation>
    <scope>IDENTIFICATION</scope>
</reference>
<keyword evidence="4 5" id="KW-0472">Membrane</keyword>
<dbReference type="WBParaSite" id="SSLN_0001755701-mRNA-1">
    <property type="protein sequence ID" value="SSLN_0001755701-mRNA-1"/>
    <property type="gene ID" value="SSLN_0001755701"/>
</dbReference>
<protein>
    <submittedName>
        <fullName evidence="6">Stage III sporulation protein AE</fullName>
    </submittedName>
</protein>
<dbReference type="InterPro" id="IPR018499">
    <property type="entry name" value="Tetraspanin/Peripherin"/>
</dbReference>
<dbReference type="Pfam" id="PF00335">
    <property type="entry name" value="Tetraspanin"/>
    <property type="match status" value="1"/>
</dbReference>
<proteinExistence type="predicted"/>
<keyword evidence="2 5" id="KW-0812">Transmembrane</keyword>
<feature type="transmembrane region" description="Helical" evidence="5">
    <location>
        <begin position="48"/>
        <end position="68"/>
    </location>
</feature>
<evidence type="ECO:0000256" key="5">
    <source>
        <dbReference type="SAM" id="Phobius"/>
    </source>
</evidence>
<evidence type="ECO:0000256" key="4">
    <source>
        <dbReference type="ARBA" id="ARBA00023136"/>
    </source>
</evidence>
<evidence type="ECO:0000256" key="2">
    <source>
        <dbReference type="ARBA" id="ARBA00022692"/>
    </source>
</evidence>
<name>A0A183TKB2_SCHSO</name>
<accession>A0A183TKB2</accession>
<comment type="subcellular location">
    <subcellularLocation>
        <location evidence="1">Membrane</location>
        <topology evidence="1">Multi-pass membrane protein</topology>
    </subcellularLocation>
</comment>
<evidence type="ECO:0000256" key="3">
    <source>
        <dbReference type="ARBA" id="ARBA00022989"/>
    </source>
</evidence>
<evidence type="ECO:0000256" key="1">
    <source>
        <dbReference type="ARBA" id="ARBA00004141"/>
    </source>
</evidence>
<organism evidence="6">
    <name type="scientific">Schistocephalus solidus</name>
    <name type="common">Tapeworm</name>
    <dbReference type="NCBI Taxonomy" id="70667"/>
    <lineage>
        <taxon>Eukaryota</taxon>
        <taxon>Metazoa</taxon>
        <taxon>Spiralia</taxon>
        <taxon>Lophotrochozoa</taxon>
        <taxon>Platyhelminthes</taxon>
        <taxon>Cestoda</taxon>
        <taxon>Eucestoda</taxon>
        <taxon>Diphyllobothriidea</taxon>
        <taxon>Diphyllobothriidae</taxon>
        <taxon>Schistocephalus</taxon>
    </lineage>
</organism>
<sequence>LALFGILLKTSAPFVRSILDKAFSLGAKISDKEAEEITTFILNNSTGVSVILILVGLSLAILCFFGAFASCCGCGILLKIYGCILLVLLIVQIIAAAVIYSDPSKAALVVVVGLAIFL</sequence>